<proteinExistence type="predicted"/>
<dbReference type="EMBL" id="JAVDQY010000001">
    <property type="protein sequence ID" value="MDR6524737.1"/>
    <property type="molecule type" value="Genomic_DNA"/>
</dbReference>
<evidence type="ECO:0000313" key="2">
    <source>
        <dbReference type="EMBL" id="MDR6524737.1"/>
    </source>
</evidence>
<protein>
    <submittedName>
        <fullName evidence="2">Heme/copper-type cytochrome/quinol oxidase subunit 4</fullName>
    </submittedName>
</protein>
<dbReference type="RefSeq" id="WP_309944071.1">
    <property type="nucleotide sequence ID" value="NZ_JAVDQY010000001.1"/>
</dbReference>
<evidence type="ECO:0000313" key="3">
    <source>
        <dbReference type="Proteomes" id="UP001184861"/>
    </source>
</evidence>
<feature type="transmembrane region" description="Helical" evidence="1">
    <location>
        <begin position="30"/>
        <end position="51"/>
    </location>
</feature>
<name>A0AAE3Y6E2_9FLAO</name>
<keyword evidence="1" id="KW-0472">Membrane</keyword>
<keyword evidence="1" id="KW-1133">Transmembrane helix</keyword>
<feature type="transmembrane region" description="Helical" evidence="1">
    <location>
        <begin position="57"/>
        <end position="80"/>
    </location>
</feature>
<gene>
    <name evidence="2" type="ORF">J2787_000107</name>
</gene>
<reference evidence="2" key="1">
    <citation type="submission" date="2023-07" db="EMBL/GenBank/DDBJ databases">
        <title>Sorghum-associated microbial communities from plants grown in Nebraska, USA.</title>
        <authorList>
            <person name="Schachtman D."/>
        </authorList>
    </citation>
    <scope>NUCLEOTIDE SEQUENCE</scope>
    <source>
        <strain evidence="2">DS2360</strain>
    </source>
</reference>
<dbReference type="Proteomes" id="UP001184861">
    <property type="component" value="Unassembled WGS sequence"/>
</dbReference>
<keyword evidence="1" id="KW-0812">Transmembrane</keyword>
<feature type="transmembrane region" description="Helical" evidence="1">
    <location>
        <begin position="92"/>
        <end position="112"/>
    </location>
</feature>
<sequence>MNRELRELFEIKQDEEKSIQPTGQNVKKHILIRLAVIIFGSVAFLIAMSQAKGWDVLGYLFLMMIFHAVWLLFIIIEMVILQGSEKLKLRNVNLIFTLVLLLIYGIGSAVVFSGS</sequence>
<evidence type="ECO:0000256" key="1">
    <source>
        <dbReference type="SAM" id="Phobius"/>
    </source>
</evidence>
<comment type="caution">
    <text evidence="2">The sequence shown here is derived from an EMBL/GenBank/DDBJ whole genome shotgun (WGS) entry which is preliminary data.</text>
</comment>
<accession>A0AAE3Y6E2</accession>
<dbReference type="AlphaFoldDB" id="A0AAE3Y6E2"/>
<organism evidence="2 3">
    <name type="scientific">Chryseobacterium rhizosphaerae</name>
    <dbReference type="NCBI Taxonomy" id="395937"/>
    <lineage>
        <taxon>Bacteria</taxon>
        <taxon>Pseudomonadati</taxon>
        <taxon>Bacteroidota</taxon>
        <taxon>Flavobacteriia</taxon>
        <taxon>Flavobacteriales</taxon>
        <taxon>Weeksellaceae</taxon>
        <taxon>Chryseobacterium group</taxon>
        <taxon>Chryseobacterium</taxon>
    </lineage>
</organism>